<name>A0DJX7_PARTE</name>
<dbReference type="SMART" id="SM00177">
    <property type="entry name" value="ARF"/>
    <property type="match status" value="1"/>
</dbReference>
<evidence type="ECO:0000256" key="2">
    <source>
        <dbReference type="ARBA" id="ARBA00023134"/>
    </source>
</evidence>
<proteinExistence type="predicted"/>
<keyword evidence="4" id="KW-0479">Metal-binding</keyword>
<dbReference type="GO" id="GO:0005737">
    <property type="term" value="C:cytoplasm"/>
    <property type="evidence" value="ECO:0000318"/>
    <property type="project" value="GO_Central"/>
</dbReference>
<dbReference type="OrthoDB" id="2011769at2759"/>
<reference evidence="5 6" key="1">
    <citation type="journal article" date="2006" name="Nature">
        <title>Global trends of whole-genome duplications revealed by the ciliate Paramecium tetraurelia.</title>
        <authorList>
            <consortium name="Genoscope"/>
            <person name="Aury J.-M."/>
            <person name="Jaillon O."/>
            <person name="Duret L."/>
            <person name="Noel B."/>
            <person name="Jubin C."/>
            <person name="Porcel B.M."/>
            <person name="Segurens B."/>
            <person name="Daubin V."/>
            <person name="Anthouard V."/>
            <person name="Aiach N."/>
            <person name="Arnaiz O."/>
            <person name="Billaut A."/>
            <person name="Beisson J."/>
            <person name="Blanc I."/>
            <person name="Bouhouche K."/>
            <person name="Camara F."/>
            <person name="Duharcourt S."/>
            <person name="Guigo R."/>
            <person name="Gogendeau D."/>
            <person name="Katinka M."/>
            <person name="Keller A.-M."/>
            <person name="Kissmehl R."/>
            <person name="Klotz C."/>
            <person name="Koll F."/>
            <person name="Le Moue A."/>
            <person name="Lepere C."/>
            <person name="Malinsky S."/>
            <person name="Nowacki M."/>
            <person name="Nowak J.K."/>
            <person name="Plattner H."/>
            <person name="Poulain J."/>
            <person name="Ruiz F."/>
            <person name="Serrano V."/>
            <person name="Zagulski M."/>
            <person name="Dessen P."/>
            <person name="Betermier M."/>
            <person name="Weissenbach J."/>
            <person name="Scarpelli C."/>
            <person name="Schachter V."/>
            <person name="Sperling L."/>
            <person name="Meyer E."/>
            <person name="Cohen J."/>
            <person name="Wincker P."/>
        </authorList>
    </citation>
    <scope>NUCLEOTIDE SEQUENCE [LARGE SCALE GENOMIC DNA]</scope>
    <source>
        <strain evidence="5 6">Stock d4-2</strain>
    </source>
</reference>
<accession>A0DJX7</accession>
<sequence>MGNNHEKFFSKEKRKLLILGLTGVGKSTLIKTLNQGNYQDKKEDLQIIDIKLKNITLCVFDMGGSERQRIFWRQNFYGSQGVIYVMDGNIDIQKALLELEKIVIDTDLKDTPIAVFVNQNGKENPFDTTKEFLKYIYLIFHLKKQTRKGKCVQRKYIRIKGYYELYRVAWQRNETYLNYLFLLMFEDDNNINFDQLNYRETQRKHHRKNILNQESRIRKI</sequence>
<dbReference type="GO" id="GO:0046872">
    <property type="term" value="F:metal ion binding"/>
    <property type="evidence" value="ECO:0007669"/>
    <property type="project" value="UniProtKB-KW"/>
</dbReference>
<dbReference type="GO" id="GO:0006886">
    <property type="term" value="P:intracellular protein transport"/>
    <property type="evidence" value="ECO:0000318"/>
    <property type="project" value="GO_Central"/>
</dbReference>
<evidence type="ECO:0008006" key="7">
    <source>
        <dbReference type="Google" id="ProtNLM"/>
    </source>
</evidence>
<dbReference type="GO" id="GO:0005525">
    <property type="term" value="F:GTP binding"/>
    <property type="evidence" value="ECO:0000318"/>
    <property type="project" value="GO_Central"/>
</dbReference>
<feature type="binding site" evidence="4">
    <location>
        <position position="27"/>
    </location>
    <ligand>
        <name>Mg(2+)</name>
        <dbReference type="ChEBI" id="CHEBI:18420"/>
    </ligand>
</feature>
<evidence type="ECO:0000313" key="6">
    <source>
        <dbReference type="Proteomes" id="UP000000600"/>
    </source>
</evidence>
<evidence type="ECO:0000313" key="5">
    <source>
        <dbReference type="EMBL" id="CAK83344.1"/>
    </source>
</evidence>
<dbReference type="PANTHER" id="PTHR11711">
    <property type="entry name" value="ADP RIBOSYLATION FACTOR-RELATED"/>
    <property type="match status" value="1"/>
</dbReference>
<keyword evidence="1 3" id="KW-0547">Nucleotide-binding</keyword>
<evidence type="ECO:0000256" key="3">
    <source>
        <dbReference type="PIRSR" id="PIRSR606689-1"/>
    </source>
</evidence>
<dbReference type="KEGG" id="ptm:GSPATT00017688001"/>
<feature type="binding site" evidence="3">
    <location>
        <position position="64"/>
    </location>
    <ligand>
        <name>GTP</name>
        <dbReference type="ChEBI" id="CHEBI:37565"/>
    </ligand>
</feature>
<dbReference type="InterPro" id="IPR027417">
    <property type="entry name" value="P-loop_NTPase"/>
</dbReference>
<dbReference type="EMBL" id="CT868463">
    <property type="protein sequence ID" value="CAK83344.1"/>
    <property type="molecule type" value="Genomic_DNA"/>
</dbReference>
<dbReference type="InterPro" id="IPR024156">
    <property type="entry name" value="Small_GTPase_ARF"/>
</dbReference>
<dbReference type="GO" id="GO:0005886">
    <property type="term" value="C:plasma membrane"/>
    <property type="evidence" value="ECO:0000318"/>
    <property type="project" value="GO_Central"/>
</dbReference>
<dbReference type="GeneID" id="5036526"/>
<organism evidence="5 6">
    <name type="scientific">Paramecium tetraurelia</name>
    <dbReference type="NCBI Taxonomy" id="5888"/>
    <lineage>
        <taxon>Eukaryota</taxon>
        <taxon>Sar</taxon>
        <taxon>Alveolata</taxon>
        <taxon>Ciliophora</taxon>
        <taxon>Intramacronucleata</taxon>
        <taxon>Oligohymenophorea</taxon>
        <taxon>Peniculida</taxon>
        <taxon>Parameciidae</taxon>
        <taxon>Paramecium</taxon>
    </lineage>
</organism>
<evidence type="ECO:0000256" key="1">
    <source>
        <dbReference type="ARBA" id="ARBA00022741"/>
    </source>
</evidence>
<keyword evidence="2 3" id="KW-0342">GTP-binding</keyword>
<keyword evidence="6" id="KW-1185">Reference proteome</keyword>
<evidence type="ECO:0000256" key="4">
    <source>
        <dbReference type="PIRSR" id="PIRSR606689-2"/>
    </source>
</evidence>
<dbReference type="GO" id="GO:0016192">
    <property type="term" value="P:vesicle-mediated transport"/>
    <property type="evidence" value="ECO:0000318"/>
    <property type="project" value="GO_Central"/>
</dbReference>
<dbReference type="Gene3D" id="3.40.50.300">
    <property type="entry name" value="P-loop containing nucleotide triphosphate hydrolases"/>
    <property type="match status" value="1"/>
</dbReference>
<dbReference type="SUPFAM" id="SSF52540">
    <property type="entry name" value="P-loop containing nucleoside triphosphate hydrolases"/>
    <property type="match status" value="1"/>
</dbReference>
<dbReference type="eggNOG" id="KOG0071">
    <property type="taxonomic scope" value="Eukaryota"/>
</dbReference>
<dbReference type="GO" id="GO:0003924">
    <property type="term" value="F:GTPase activity"/>
    <property type="evidence" value="ECO:0007669"/>
    <property type="project" value="InterPro"/>
</dbReference>
<dbReference type="Proteomes" id="UP000000600">
    <property type="component" value="Unassembled WGS sequence"/>
</dbReference>
<dbReference type="InterPro" id="IPR006689">
    <property type="entry name" value="Small_GTPase_ARF/SAR"/>
</dbReference>
<gene>
    <name evidence="5" type="ORF">GSPATT00017688001</name>
</gene>
<dbReference type="HOGENOM" id="CLU_1258256_0_0_1"/>
<keyword evidence="4" id="KW-0460">Magnesium</keyword>
<dbReference type="FunFam" id="3.40.50.300:FF:004942">
    <property type="entry name" value="Uncharacterized protein"/>
    <property type="match status" value="1"/>
</dbReference>
<dbReference type="Pfam" id="PF00025">
    <property type="entry name" value="Arf"/>
    <property type="match status" value="1"/>
</dbReference>
<dbReference type="STRING" id="5888.A0DJX7"/>
<dbReference type="AlphaFoldDB" id="A0DJX7"/>
<dbReference type="InParanoid" id="A0DJX7"/>
<dbReference type="RefSeq" id="XP_001450741.1">
    <property type="nucleotide sequence ID" value="XM_001450704.1"/>
</dbReference>
<protein>
    <recommendedName>
        <fullName evidence="7">ADP-ribosylation factor</fullName>
    </recommendedName>
</protein>
<feature type="binding site" evidence="3">
    <location>
        <begin position="20"/>
        <end position="27"/>
    </location>
    <ligand>
        <name>GTP</name>
        <dbReference type="ChEBI" id="CHEBI:37565"/>
    </ligand>
</feature>